<evidence type="ECO:0000256" key="3">
    <source>
        <dbReference type="ARBA" id="ARBA00004760"/>
    </source>
</evidence>
<dbReference type="PANTHER" id="PTHR12369:SF40">
    <property type="entry name" value="CHONDROITIN SULFATE SYNTHASE 3"/>
    <property type="match status" value="1"/>
</dbReference>
<dbReference type="InterPro" id="IPR029044">
    <property type="entry name" value="Nucleotide-diphossugar_trans"/>
</dbReference>
<evidence type="ECO:0000256" key="13">
    <source>
        <dbReference type="ARBA" id="ARBA00023034"/>
    </source>
</evidence>
<evidence type="ECO:0000256" key="1">
    <source>
        <dbReference type="ARBA" id="ARBA00001933"/>
    </source>
</evidence>
<keyword evidence="15 23" id="KW-0472">Membrane</keyword>
<keyword evidence="10" id="KW-0746">Sphingolipid metabolism</keyword>
<dbReference type="PANTHER" id="PTHR12369">
    <property type="entry name" value="CHONDROITIN SYNTHASE"/>
    <property type="match status" value="1"/>
</dbReference>
<protein>
    <recommendedName>
        <fullName evidence="23">Hexosyltransferase</fullName>
        <ecNumber evidence="23">2.4.1.-</ecNumber>
    </recommendedName>
</protein>
<name>A0A9N7ZEP5_PLEPL</name>
<dbReference type="InterPro" id="IPR015421">
    <property type="entry name" value="PyrdxlP-dep_Trfase_major"/>
</dbReference>
<evidence type="ECO:0000259" key="25">
    <source>
        <dbReference type="Pfam" id="PF00155"/>
    </source>
</evidence>
<evidence type="ECO:0000256" key="12">
    <source>
        <dbReference type="ARBA" id="ARBA00022989"/>
    </source>
</evidence>
<feature type="domain" description="Aminotransferase class I/classII large" evidence="25">
    <location>
        <begin position="831"/>
        <end position="1192"/>
    </location>
</feature>
<comment type="pathway">
    <text evidence="4">Sphingolipid metabolism.</text>
</comment>
<evidence type="ECO:0000256" key="2">
    <source>
        <dbReference type="ARBA" id="ARBA00004447"/>
    </source>
</evidence>
<evidence type="ECO:0000256" key="4">
    <source>
        <dbReference type="ARBA" id="ARBA00004991"/>
    </source>
</evidence>
<dbReference type="GO" id="GO:0030170">
    <property type="term" value="F:pyridoxal phosphate binding"/>
    <property type="evidence" value="ECO:0007669"/>
    <property type="project" value="InterPro"/>
</dbReference>
<comment type="caution">
    <text evidence="26">The sequence shown here is derived from an EMBL/GenBank/DDBJ whole genome shotgun (WGS) entry which is preliminary data.</text>
</comment>
<keyword evidence="12 23" id="KW-1133">Transmembrane helix</keyword>
<dbReference type="GO" id="GO:0030148">
    <property type="term" value="P:sphingolipid biosynthetic process"/>
    <property type="evidence" value="ECO:0007669"/>
    <property type="project" value="UniProtKB-ARBA"/>
</dbReference>
<sequence length="1205" mass="137290">MALKPRRPWTTVIFGVFLGFTASSWLIVPQVLESKRKKSPACYYRDSSIGNGPANILGKGAASKARDSPQLSPEEDFVLSRGNSSGDTGRAVSTPRRFLYVGVMTAKKYLGSRAVAAYRTWTSSVPGKVEFFSSTGSGTIHLPDPVPVISLAGVDDSYPPQKKSFMMLKYIHDHYLDKYEWFMRADDDVYIRGEKLELFLRSLNSSKPLYLGQTGLGMAKELGKLALEPGENFCMGGPGMIFSREVLRRMVPHISTCLREMYTTHEDVEVGRCVRRFGGTQCVWSYEMQQLFYENYEHNKKGFIEELHSSKIHNAITLHPNKKPAYQYRLHSFTLSRKISELRYRTILLHRDGLIMSYLSDTEVLWEDQQLGPPPSYMRYQPNERNDVIEWDFLTGRHIYSAVENKIVRQSLGNLLWTALEDIILQVMEMINKNSKTRGRIIDFKEIQYGYYRVDPMHGAEYILDLLLLYKKHKGRKITVPVRRHAYLQQPFSKPFFSETEELDVVELVAAINSESQSLSFLSNSLKFLSPFQFYESTREMWKQSQRKVNIVVPLSGRYDTFVQFMENFEKVCLITKQNVKLSVVLVDSEINQNSGKHLQLINDYYRKYPTADLSVIPVPGNFSRGLALELGSSKLDNDTLLFFCDVDLIFSGDALQRCRDNTVQGRQVYFPVVFSQYNPKIVYAEKSHRENQFVLNKKSGFWRDYGFGITCVFKSDLLKAGGFDTSILGKLNMASGQQWVLVEMVQAFYEAPAYHLILEGILILWIIRLLFSKTYKLHETYKLTEKEKEDLIEEWQPEPLVPPLSKEQPSLNYDVVTGPPSHKIIINGKECVNFASFNFLGLLDNERVKQKALASLKKYGVGTCGPRGFYGTFDVHLELESHLARFMKTEEAIIYSYGFATIASAIPAYSKRGDIIFVDEAACFSIQKGLQASRSFIKYFKHNDIKDLERLLKEQELEDQKNPRKARVTRKFIVVEGLYINTADICPLPELVILKYKYKVRIFLEESLSFGVLGEHGRGVTEHFGVNIDDIDLISANMENAVASIGGFCCGRSFVIDHQRLSGQGYCFSASLPPMLAAAAIEALNIMEEDPDIFAVLREKCKQVYKALQGTQGLKLVGVPFSPALHLQLERSSGSRDADMLLLRSIVDYCLERGLALTLARYLEKEERFLPPPSIRVVITIEQTEDDIQKAVSCIREAAVTILK</sequence>
<comment type="catalytic activity">
    <reaction evidence="20">
        <text>L-serine + hexadecanoyl-CoA + H(+) = 3-oxosphinganine + CO2 + CoA</text>
        <dbReference type="Rhea" id="RHEA:14761"/>
        <dbReference type="ChEBI" id="CHEBI:15378"/>
        <dbReference type="ChEBI" id="CHEBI:16526"/>
        <dbReference type="ChEBI" id="CHEBI:33384"/>
        <dbReference type="ChEBI" id="CHEBI:57287"/>
        <dbReference type="ChEBI" id="CHEBI:57379"/>
        <dbReference type="ChEBI" id="CHEBI:58299"/>
        <dbReference type="EC" id="2.3.1.50"/>
    </reaction>
    <physiologicalReaction direction="left-to-right" evidence="20">
        <dbReference type="Rhea" id="RHEA:14762"/>
    </physiologicalReaction>
</comment>
<accession>A0A9N7ZEP5</accession>
<dbReference type="GO" id="GO:0032580">
    <property type="term" value="C:Golgi cisterna membrane"/>
    <property type="evidence" value="ECO:0007669"/>
    <property type="project" value="UniProtKB-SubCell"/>
</dbReference>
<dbReference type="InterPro" id="IPR051227">
    <property type="entry name" value="CS_glycosyltransferase"/>
</dbReference>
<evidence type="ECO:0000256" key="9">
    <source>
        <dbReference type="ARBA" id="ARBA00022898"/>
    </source>
</evidence>
<evidence type="ECO:0000256" key="18">
    <source>
        <dbReference type="ARBA" id="ARBA00045191"/>
    </source>
</evidence>
<evidence type="ECO:0000256" key="16">
    <source>
        <dbReference type="ARBA" id="ARBA00023180"/>
    </source>
</evidence>
<keyword evidence="9" id="KW-0663">Pyridoxal phosphate</keyword>
<dbReference type="EC" id="2.4.1.-" evidence="23"/>
<keyword evidence="27" id="KW-1185">Reference proteome</keyword>
<dbReference type="InterPro" id="IPR008428">
    <property type="entry name" value="Chond_GalNAc"/>
</dbReference>
<evidence type="ECO:0000256" key="6">
    <source>
        <dbReference type="ARBA" id="ARBA00009239"/>
    </source>
</evidence>
<evidence type="ECO:0000256" key="7">
    <source>
        <dbReference type="ARBA" id="ARBA00022679"/>
    </source>
</evidence>
<evidence type="ECO:0000256" key="14">
    <source>
        <dbReference type="ARBA" id="ARBA00023098"/>
    </source>
</evidence>
<dbReference type="Pfam" id="PF00155">
    <property type="entry name" value="Aminotran_1_2"/>
    <property type="match status" value="1"/>
</dbReference>
<dbReference type="EMBL" id="CADEAL010004480">
    <property type="protein sequence ID" value="CAB1460487.1"/>
    <property type="molecule type" value="Genomic_DNA"/>
</dbReference>
<evidence type="ECO:0000256" key="15">
    <source>
        <dbReference type="ARBA" id="ARBA00023136"/>
    </source>
</evidence>
<keyword evidence="8 23" id="KW-0812">Transmembrane</keyword>
<feature type="region of interest" description="Disordered" evidence="24">
    <location>
        <begin position="59"/>
        <end position="91"/>
    </location>
</feature>
<keyword evidence="17" id="KW-0012">Acyltransferase</keyword>
<dbReference type="GO" id="GO:0050510">
    <property type="term" value="F:N-acetylgalactosaminyl-proteoglycan 3-beta-glucuronosyltransferase activity"/>
    <property type="evidence" value="ECO:0007669"/>
    <property type="project" value="UniProtKB-ARBA"/>
</dbReference>
<evidence type="ECO:0000256" key="21">
    <source>
        <dbReference type="ARBA" id="ARBA00047997"/>
    </source>
</evidence>
<comment type="cofactor">
    <cofactor evidence="1">
        <name>pyridoxal 5'-phosphate</name>
        <dbReference type="ChEBI" id="CHEBI:597326"/>
    </cofactor>
</comment>
<evidence type="ECO:0000256" key="5">
    <source>
        <dbReference type="ARBA" id="ARBA00008392"/>
    </source>
</evidence>
<comment type="function">
    <text evidence="18">Component of the serine palmitoyltransferase multisubunit enzyme (SPT) that catalyzes the initial and rate-limiting step in sphingolipid biosynthesis by condensing L-serine and activated acyl-CoA (most commonly palmitoyl-CoA) to form long-chain bases. The SPT complex is also composed of SPTLC2 or SPTLC3 and SPTSSA or SPTSSB. Within this complex, the heterodimer with SPTLC2 or SPTLC3 forms the catalytic core. The composition of the serine palmitoyltransferase (SPT) complex determines the substrate preference. The SPTLC1-SPTLC2-SPTSSA complex shows a strong preference for C16-CoA substrate, while the SPTLC1-SPTLC3-SPTSSA isozyme uses both C14-CoA and C16-CoA as substrates, with a slight preference for C14-CoA. The SPTLC1-SPTLC2-SPTSSB complex shows a strong preference for C18-CoA substrate, while the SPTLC1-SPTLC3-SPTSSB isozyme displays an ability to use a broader range of acyl-CoAs, without apparent preference. Required for adipocyte cell viability and metabolic homeostasis.</text>
</comment>
<dbReference type="Proteomes" id="UP001153269">
    <property type="component" value="Unassembled WGS sequence"/>
</dbReference>
<keyword evidence="13 23" id="KW-0333">Golgi apparatus</keyword>
<gene>
    <name evidence="26" type="ORF">PLEPLA_LOCUS48338</name>
</gene>
<comment type="similarity">
    <text evidence="6 23">Belongs to the chondroitin N-acetylgalactosaminyltransferase family.</text>
</comment>
<dbReference type="Gene3D" id="3.40.640.10">
    <property type="entry name" value="Type I PLP-dependent aspartate aminotransferase-like (Major domain)"/>
    <property type="match status" value="1"/>
</dbReference>
<proteinExistence type="inferred from homology"/>
<keyword evidence="16" id="KW-0325">Glycoprotein</keyword>
<comment type="catalytic activity">
    <reaction evidence="19">
        <text>octadecanoyl-CoA + L-serine + H(+) = 3-oxoeicosasphinganine + CO2 + CoA</text>
        <dbReference type="Rhea" id="RHEA:33683"/>
        <dbReference type="ChEBI" id="CHEBI:15378"/>
        <dbReference type="ChEBI" id="CHEBI:16526"/>
        <dbReference type="ChEBI" id="CHEBI:33384"/>
        <dbReference type="ChEBI" id="CHEBI:57287"/>
        <dbReference type="ChEBI" id="CHEBI:57394"/>
        <dbReference type="ChEBI" id="CHEBI:65073"/>
    </reaction>
    <physiologicalReaction direction="left-to-right" evidence="19">
        <dbReference type="Rhea" id="RHEA:33684"/>
    </physiologicalReaction>
</comment>
<dbReference type="Gene3D" id="3.90.550.10">
    <property type="entry name" value="Spore Coat Polysaccharide Biosynthesis Protein SpsA, Chain A"/>
    <property type="match status" value="1"/>
</dbReference>
<dbReference type="Pfam" id="PF05679">
    <property type="entry name" value="CHGN"/>
    <property type="match status" value="1"/>
</dbReference>
<comment type="catalytic activity">
    <reaction evidence="22">
        <text>tetradecanoyl-CoA + L-serine + H(+) = 3-oxohexadecasphinganine + CO2 + CoA</text>
        <dbReference type="Rhea" id="RHEA:35675"/>
        <dbReference type="ChEBI" id="CHEBI:15378"/>
        <dbReference type="ChEBI" id="CHEBI:16526"/>
        <dbReference type="ChEBI" id="CHEBI:33384"/>
        <dbReference type="ChEBI" id="CHEBI:57287"/>
        <dbReference type="ChEBI" id="CHEBI:57385"/>
        <dbReference type="ChEBI" id="CHEBI:71007"/>
    </reaction>
    <physiologicalReaction direction="left-to-right" evidence="22">
        <dbReference type="Rhea" id="RHEA:35676"/>
    </physiologicalReaction>
</comment>
<dbReference type="GO" id="GO:0047238">
    <property type="term" value="F:glucuronosyl-N-acetylgalactosaminyl-proteoglycan 4-beta-N-acetylgalactosaminyltransferase activity"/>
    <property type="evidence" value="ECO:0007669"/>
    <property type="project" value="TreeGrafter"/>
</dbReference>
<evidence type="ECO:0000256" key="10">
    <source>
        <dbReference type="ARBA" id="ARBA00022919"/>
    </source>
</evidence>
<dbReference type="FunFam" id="3.40.640.10:FF:000049">
    <property type="entry name" value="serine palmitoyltransferase 1 isoform X1"/>
    <property type="match status" value="1"/>
</dbReference>
<evidence type="ECO:0000256" key="17">
    <source>
        <dbReference type="ARBA" id="ARBA00023315"/>
    </source>
</evidence>
<evidence type="ECO:0000256" key="11">
    <source>
        <dbReference type="ARBA" id="ARBA00022968"/>
    </source>
</evidence>
<evidence type="ECO:0000256" key="23">
    <source>
        <dbReference type="RuleBase" id="RU364016"/>
    </source>
</evidence>
<dbReference type="FunFam" id="3.90.550.50:FF:000004">
    <property type="entry name" value="Hexosyltransferase"/>
    <property type="match status" value="1"/>
</dbReference>
<dbReference type="InterPro" id="IPR015424">
    <property type="entry name" value="PyrdxlP-dep_Trfase"/>
</dbReference>
<dbReference type="SUPFAM" id="SSF53383">
    <property type="entry name" value="PLP-dependent transferases"/>
    <property type="match status" value="1"/>
</dbReference>
<comment type="catalytic activity">
    <reaction evidence="21">
        <text>dodecanoyl-CoA + L-serine + H(+) = 3-oxotetradecasphinganine + CO2 + CoA</text>
        <dbReference type="Rhea" id="RHEA:35679"/>
        <dbReference type="ChEBI" id="CHEBI:15378"/>
        <dbReference type="ChEBI" id="CHEBI:16526"/>
        <dbReference type="ChEBI" id="CHEBI:33384"/>
        <dbReference type="ChEBI" id="CHEBI:57287"/>
        <dbReference type="ChEBI" id="CHEBI:57375"/>
        <dbReference type="ChEBI" id="CHEBI:71008"/>
    </reaction>
    <physiologicalReaction direction="left-to-right" evidence="21">
        <dbReference type="Rhea" id="RHEA:35680"/>
    </physiologicalReaction>
</comment>
<evidence type="ECO:0000256" key="22">
    <source>
        <dbReference type="ARBA" id="ARBA00048253"/>
    </source>
</evidence>
<dbReference type="GO" id="GO:0043604">
    <property type="term" value="P:amide biosynthetic process"/>
    <property type="evidence" value="ECO:0007669"/>
    <property type="project" value="UniProtKB-ARBA"/>
</dbReference>
<dbReference type="InterPro" id="IPR004839">
    <property type="entry name" value="Aminotransferase_I/II_large"/>
</dbReference>
<reference evidence="26" key="1">
    <citation type="submission" date="2020-03" db="EMBL/GenBank/DDBJ databases">
        <authorList>
            <person name="Weist P."/>
        </authorList>
    </citation>
    <scope>NUCLEOTIDE SEQUENCE</scope>
</reference>
<comment type="subcellular location">
    <subcellularLocation>
        <location evidence="2 23">Golgi apparatus</location>
        <location evidence="2 23">Golgi stack membrane</location>
        <topology evidence="2 23">Single-pass type II membrane protein</topology>
    </subcellularLocation>
</comment>
<evidence type="ECO:0000256" key="19">
    <source>
        <dbReference type="ARBA" id="ARBA00047694"/>
    </source>
</evidence>
<dbReference type="AlphaFoldDB" id="A0A9N7ZEP5"/>
<dbReference type="InterPro" id="IPR015422">
    <property type="entry name" value="PyrdxlP-dep_Trfase_small"/>
</dbReference>
<comment type="pathway">
    <text evidence="3">Lipid metabolism; sphingolipid metabolism.</text>
</comment>
<evidence type="ECO:0000313" key="26">
    <source>
        <dbReference type="EMBL" id="CAB1460487.1"/>
    </source>
</evidence>
<feature type="transmembrane region" description="Helical" evidence="23">
    <location>
        <begin position="12"/>
        <end position="32"/>
    </location>
</feature>
<evidence type="ECO:0000256" key="24">
    <source>
        <dbReference type="SAM" id="MobiDB-lite"/>
    </source>
</evidence>
<keyword evidence="14" id="KW-0443">Lipid metabolism</keyword>
<comment type="similarity">
    <text evidence="5">Belongs to the class-II pyridoxal-phosphate-dependent aminotransferase family.</text>
</comment>
<dbReference type="SUPFAM" id="SSF53448">
    <property type="entry name" value="Nucleotide-diphospho-sugar transferases"/>
    <property type="match status" value="2"/>
</dbReference>
<keyword evidence="11 23" id="KW-0735">Signal-anchor</keyword>
<dbReference type="GO" id="GO:0004758">
    <property type="term" value="F:serine C-palmitoyltransferase activity"/>
    <property type="evidence" value="ECO:0007669"/>
    <property type="project" value="UniProtKB-EC"/>
</dbReference>
<dbReference type="Gene3D" id="3.90.1150.10">
    <property type="entry name" value="Aspartate Aminotransferase, domain 1"/>
    <property type="match status" value="1"/>
</dbReference>
<evidence type="ECO:0000256" key="20">
    <source>
        <dbReference type="ARBA" id="ARBA00047854"/>
    </source>
</evidence>
<evidence type="ECO:0000256" key="8">
    <source>
        <dbReference type="ARBA" id="ARBA00022692"/>
    </source>
</evidence>
<dbReference type="Gene3D" id="3.90.550.50">
    <property type="match status" value="1"/>
</dbReference>
<organism evidence="26 27">
    <name type="scientific">Pleuronectes platessa</name>
    <name type="common">European plaice</name>
    <dbReference type="NCBI Taxonomy" id="8262"/>
    <lineage>
        <taxon>Eukaryota</taxon>
        <taxon>Metazoa</taxon>
        <taxon>Chordata</taxon>
        <taxon>Craniata</taxon>
        <taxon>Vertebrata</taxon>
        <taxon>Euteleostomi</taxon>
        <taxon>Actinopterygii</taxon>
        <taxon>Neopterygii</taxon>
        <taxon>Teleostei</taxon>
        <taxon>Neoteleostei</taxon>
        <taxon>Acanthomorphata</taxon>
        <taxon>Carangaria</taxon>
        <taxon>Pleuronectiformes</taxon>
        <taxon>Pleuronectoidei</taxon>
        <taxon>Pleuronectidae</taxon>
        <taxon>Pleuronectes</taxon>
    </lineage>
</organism>
<keyword evidence="7 23" id="KW-0808">Transferase</keyword>
<evidence type="ECO:0000313" key="27">
    <source>
        <dbReference type="Proteomes" id="UP001153269"/>
    </source>
</evidence>